<dbReference type="SUPFAM" id="SSF54506">
    <property type="entry name" value="Diaminopimelate epimerase-like"/>
    <property type="match status" value="1"/>
</dbReference>
<dbReference type="EMBL" id="CATYWO010000003">
    <property type="protein sequence ID" value="CAJ0790645.1"/>
    <property type="molecule type" value="Genomic_DNA"/>
</dbReference>
<evidence type="ECO:0000313" key="11">
    <source>
        <dbReference type="Proteomes" id="UP001189616"/>
    </source>
</evidence>
<comment type="subcellular location">
    <subcellularLocation>
        <location evidence="8">Cytoplasm</location>
    </subcellularLocation>
</comment>
<feature type="active site" description="Proton acceptor" evidence="8">
    <location>
        <position position="242"/>
    </location>
</feature>
<feature type="site" description="Could be important to modulate the pK values of the two catalytic cysteine residues" evidence="8">
    <location>
        <position position="184"/>
    </location>
</feature>
<feature type="binding site" evidence="8">
    <location>
        <position position="29"/>
    </location>
    <ligand>
        <name>substrate</name>
    </ligand>
</feature>
<protein>
    <recommendedName>
        <fullName evidence="3 8">Diaminopimelate epimerase</fullName>
        <shortName evidence="8">DAP epimerase</shortName>
        <ecNumber evidence="3 8">5.1.1.7</ecNumber>
    </recommendedName>
    <alternativeName>
        <fullName evidence="8">PLP-independent amino acid racemase</fullName>
    </alternativeName>
</protein>
<dbReference type="InterPro" id="IPR018510">
    <property type="entry name" value="DAP_epimerase_AS"/>
</dbReference>
<evidence type="ECO:0000313" key="10">
    <source>
        <dbReference type="EMBL" id="CAJ0790645.1"/>
    </source>
</evidence>
<evidence type="ECO:0000256" key="8">
    <source>
        <dbReference type="HAMAP-Rule" id="MF_00197"/>
    </source>
</evidence>
<dbReference type="Proteomes" id="UP001189616">
    <property type="component" value="Unassembled WGS sequence"/>
</dbReference>
<comment type="pathway">
    <text evidence="1 8">Amino-acid biosynthesis; L-lysine biosynthesis via DAP pathway; DL-2,6-diaminopimelate from LL-2,6-diaminopimelate: step 1/1.</text>
</comment>
<comment type="function">
    <text evidence="8">Catalyzes the stereoinversion of LL-2,6-diaminopimelate (L,L-DAP) to meso-diaminopimelate (meso-DAP), a precursor of L-lysine and an essential component of the bacterial peptidoglycan.</text>
</comment>
<feature type="active site" description="Proton donor" evidence="8">
    <location>
        <position position="91"/>
    </location>
</feature>
<feature type="binding site" evidence="8">
    <location>
        <position position="215"/>
    </location>
    <ligand>
        <name>substrate</name>
    </ligand>
</feature>
<evidence type="ECO:0000256" key="5">
    <source>
        <dbReference type="ARBA" id="ARBA00023154"/>
    </source>
</evidence>
<keyword evidence="5 8" id="KW-0457">Lysine biosynthesis</keyword>
<keyword evidence="8" id="KW-0963">Cytoplasm</keyword>
<feature type="binding site" evidence="8">
    <location>
        <begin position="92"/>
        <end position="93"/>
    </location>
    <ligand>
        <name>substrate</name>
    </ligand>
</feature>
<comment type="catalytic activity">
    <reaction evidence="7 8">
        <text>(2S,6S)-2,6-diaminopimelate = meso-2,6-diaminopimelate</text>
        <dbReference type="Rhea" id="RHEA:15393"/>
        <dbReference type="ChEBI" id="CHEBI:57609"/>
        <dbReference type="ChEBI" id="CHEBI:57791"/>
        <dbReference type="EC" id="5.1.1.7"/>
    </reaction>
</comment>
<comment type="caution">
    <text evidence="10">The sequence shown here is derived from an EMBL/GenBank/DDBJ whole genome shotgun (WGS) entry which is preliminary data.</text>
</comment>
<accession>A0ABM9JE93</accession>
<feature type="binding site" evidence="8">
    <location>
        <position position="82"/>
    </location>
    <ligand>
        <name>substrate</name>
    </ligand>
</feature>
<evidence type="ECO:0000256" key="6">
    <source>
        <dbReference type="ARBA" id="ARBA00023235"/>
    </source>
</evidence>
<dbReference type="PANTHER" id="PTHR31689:SF0">
    <property type="entry name" value="DIAMINOPIMELATE EPIMERASE"/>
    <property type="match status" value="1"/>
</dbReference>
<feature type="active site" evidence="9">
    <location>
        <position position="91"/>
    </location>
</feature>
<feature type="binding site" evidence="8">
    <location>
        <position position="182"/>
    </location>
    <ligand>
        <name>substrate</name>
    </ligand>
</feature>
<organism evidence="10 11">
    <name type="scientific">Ralstonia condita</name>
    <dbReference type="NCBI Taxonomy" id="3058600"/>
    <lineage>
        <taxon>Bacteria</taxon>
        <taxon>Pseudomonadati</taxon>
        <taxon>Pseudomonadota</taxon>
        <taxon>Betaproteobacteria</taxon>
        <taxon>Burkholderiales</taxon>
        <taxon>Burkholderiaceae</taxon>
        <taxon>Ralstonia</taxon>
    </lineage>
</organism>
<dbReference type="EC" id="5.1.1.7" evidence="3 8"/>
<dbReference type="PANTHER" id="PTHR31689">
    <property type="entry name" value="DIAMINOPIMELATE EPIMERASE, CHLOROPLASTIC"/>
    <property type="match status" value="1"/>
</dbReference>
<comment type="similarity">
    <text evidence="2 8">Belongs to the diaminopimelate epimerase family.</text>
</comment>
<evidence type="ECO:0000256" key="9">
    <source>
        <dbReference type="PROSITE-ProRule" id="PRU10125"/>
    </source>
</evidence>
<keyword evidence="11" id="KW-1185">Reference proteome</keyword>
<evidence type="ECO:0000256" key="4">
    <source>
        <dbReference type="ARBA" id="ARBA00022605"/>
    </source>
</evidence>
<dbReference type="GO" id="GO:0008837">
    <property type="term" value="F:diaminopimelate epimerase activity"/>
    <property type="evidence" value="ECO:0007669"/>
    <property type="project" value="UniProtKB-EC"/>
</dbReference>
<dbReference type="PROSITE" id="PS01326">
    <property type="entry name" value="DAP_EPIMERASE"/>
    <property type="match status" value="1"/>
</dbReference>
<reference evidence="10 11" key="1">
    <citation type="submission" date="2023-07" db="EMBL/GenBank/DDBJ databases">
        <authorList>
            <person name="Peeters C."/>
        </authorList>
    </citation>
    <scope>NUCLEOTIDE SEQUENCE [LARGE SCALE GENOMIC DNA]</scope>
    <source>
        <strain evidence="10 11">LMG 7141</strain>
    </source>
</reference>
<feature type="site" description="Could be important to modulate the pK values of the two catalytic cysteine residues" evidence="8">
    <location>
        <position position="233"/>
    </location>
</feature>
<feature type="binding site" evidence="8">
    <location>
        <begin position="243"/>
        <end position="244"/>
    </location>
    <ligand>
        <name>substrate</name>
    </ligand>
</feature>
<keyword evidence="4 8" id="KW-0028">Amino-acid biosynthesis</keyword>
<dbReference type="Gene3D" id="3.10.310.10">
    <property type="entry name" value="Diaminopimelate Epimerase, Chain A, domain 1"/>
    <property type="match status" value="2"/>
</dbReference>
<dbReference type="NCBIfam" id="TIGR00652">
    <property type="entry name" value="DapF"/>
    <property type="match status" value="1"/>
</dbReference>
<feature type="binding site" evidence="8">
    <location>
        <begin position="233"/>
        <end position="234"/>
    </location>
    <ligand>
        <name>substrate</name>
    </ligand>
</feature>
<name>A0ABM9JE93_9RALS</name>
<evidence type="ECO:0000256" key="1">
    <source>
        <dbReference type="ARBA" id="ARBA00005196"/>
    </source>
</evidence>
<sequence>MSAFRASLAANARPATVKLHFTKMHGAGNDFVVLDGIQTPIDFTPEQWRAIADRHFGVGADQLLLVERSTRPDVDFRYRIFNHDGSEVEHCGNGARCFVKFVTDRGLTTKRTVRVEVMNGIATLTMQDDGQVTVDMGAPVFEAARLPFLPDGLPTRVEGDDTQHALQINGRTAWVSTVSMGNPHAVQVVDDTEAFPVLEDGPLIESHTVFPRRVNAGFMQVVDRHAIRLRVYERGAGETLACGTGACAAVVAGIRRCLLDSPVKVATHGGDLTIAWAGVGEPVLMTGPATTVFEGTLDLDALTLTATH</sequence>
<keyword evidence="6 8" id="KW-0413">Isomerase</keyword>
<feature type="binding site" evidence="8">
    <location>
        <position position="62"/>
    </location>
    <ligand>
        <name>substrate</name>
    </ligand>
</feature>
<evidence type="ECO:0000256" key="3">
    <source>
        <dbReference type="ARBA" id="ARBA00013080"/>
    </source>
</evidence>
<dbReference type="InterPro" id="IPR001653">
    <property type="entry name" value="DAP_epimerase_DapF"/>
</dbReference>
<gene>
    <name evidence="8 10" type="primary">dapF</name>
    <name evidence="10" type="ORF">LMG7141_02396</name>
</gene>
<evidence type="ECO:0000256" key="2">
    <source>
        <dbReference type="ARBA" id="ARBA00010219"/>
    </source>
</evidence>
<proteinExistence type="inferred from homology"/>
<dbReference type="HAMAP" id="MF_00197">
    <property type="entry name" value="DAP_epimerase"/>
    <property type="match status" value="1"/>
</dbReference>
<dbReference type="Pfam" id="PF01678">
    <property type="entry name" value="DAP_epimerase"/>
    <property type="match status" value="2"/>
</dbReference>
<comment type="subunit">
    <text evidence="8">Homodimer.</text>
</comment>
<evidence type="ECO:0000256" key="7">
    <source>
        <dbReference type="ARBA" id="ARBA00051712"/>
    </source>
</evidence>